<dbReference type="AlphaFoldDB" id="A0A915J7N4"/>
<organism evidence="1 2">
    <name type="scientific">Romanomermis culicivorax</name>
    <name type="common">Nematode worm</name>
    <dbReference type="NCBI Taxonomy" id="13658"/>
    <lineage>
        <taxon>Eukaryota</taxon>
        <taxon>Metazoa</taxon>
        <taxon>Ecdysozoa</taxon>
        <taxon>Nematoda</taxon>
        <taxon>Enoplea</taxon>
        <taxon>Dorylaimia</taxon>
        <taxon>Mermithida</taxon>
        <taxon>Mermithoidea</taxon>
        <taxon>Mermithidae</taxon>
        <taxon>Romanomermis</taxon>
    </lineage>
</organism>
<proteinExistence type="predicted"/>
<reference evidence="2" key="1">
    <citation type="submission" date="2022-11" db="UniProtKB">
        <authorList>
            <consortium name="WormBaseParasite"/>
        </authorList>
    </citation>
    <scope>IDENTIFICATION</scope>
</reference>
<keyword evidence="1" id="KW-1185">Reference proteome</keyword>
<name>A0A915J7N4_ROMCU</name>
<accession>A0A915J7N4</accession>
<dbReference type="Proteomes" id="UP000887565">
    <property type="component" value="Unplaced"/>
</dbReference>
<dbReference type="WBParaSite" id="nRc.2.0.1.t22473-RA">
    <property type="protein sequence ID" value="nRc.2.0.1.t22473-RA"/>
    <property type="gene ID" value="nRc.2.0.1.g22473"/>
</dbReference>
<sequence length="135" mass="15879">MPRHTRSDISNDNEQGTIFHQFCQVCTCMGVIDWYHASHCTVLVYMFNWFTTPYDLPLSLLNKSQIEMYEKAWMDYVAARNGSVSIPDILRTYGHDKDMFLSTSHFEISVTKYEEVISIYGRCWKPEISFNQQMP</sequence>
<protein>
    <submittedName>
        <fullName evidence="2">Uncharacterized protein</fullName>
    </submittedName>
</protein>
<evidence type="ECO:0000313" key="1">
    <source>
        <dbReference type="Proteomes" id="UP000887565"/>
    </source>
</evidence>
<evidence type="ECO:0000313" key="2">
    <source>
        <dbReference type="WBParaSite" id="nRc.2.0.1.t22473-RA"/>
    </source>
</evidence>